<proteinExistence type="predicted"/>
<keyword evidence="3" id="KW-1185">Reference proteome</keyword>
<sequence>MTTLLSWMKEWRELSNICIELTQSQPDTPIDETELYLSVVERDDKGRTYRLVWTPSGSRLKHFGAGAGDVAGSYRPISAPNEPIELLRKDFKQMQTNIFQVMQDNTLTRDELREVHGQLRCMEQALMDKLEISFTPPRDVPDDDSKTDDDPDD</sequence>
<evidence type="ECO:0000256" key="1">
    <source>
        <dbReference type="SAM" id="MobiDB-lite"/>
    </source>
</evidence>
<protein>
    <submittedName>
        <fullName evidence="2">Uncharacterized protein</fullName>
    </submittedName>
</protein>
<reference evidence="2 3" key="1">
    <citation type="submission" date="2024-01" db="EMBL/GenBank/DDBJ databases">
        <title>Genome assemblies of Stephania.</title>
        <authorList>
            <person name="Yang L."/>
        </authorList>
    </citation>
    <scope>NUCLEOTIDE SEQUENCE [LARGE SCALE GENOMIC DNA]</scope>
    <source>
        <strain evidence="2">JXDWG</strain>
        <tissue evidence="2">Leaf</tissue>
    </source>
</reference>
<gene>
    <name evidence="2" type="ORF">Scep_023854</name>
</gene>
<dbReference type="EMBL" id="JBBNAG010000010">
    <property type="protein sequence ID" value="KAK9100424.1"/>
    <property type="molecule type" value="Genomic_DNA"/>
</dbReference>
<accession>A0AAP0HXU3</accession>
<organism evidence="2 3">
    <name type="scientific">Stephania cephalantha</name>
    <dbReference type="NCBI Taxonomy" id="152367"/>
    <lineage>
        <taxon>Eukaryota</taxon>
        <taxon>Viridiplantae</taxon>
        <taxon>Streptophyta</taxon>
        <taxon>Embryophyta</taxon>
        <taxon>Tracheophyta</taxon>
        <taxon>Spermatophyta</taxon>
        <taxon>Magnoliopsida</taxon>
        <taxon>Ranunculales</taxon>
        <taxon>Menispermaceae</taxon>
        <taxon>Menispermoideae</taxon>
        <taxon>Cissampelideae</taxon>
        <taxon>Stephania</taxon>
    </lineage>
</organism>
<dbReference type="Proteomes" id="UP001419268">
    <property type="component" value="Unassembled WGS sequence"/>
</dbReference>
<comment type="caution">
    <text evidence="2">The sequence shown here is derived from an EMBL/GenBank/DDBJ whole genome shotgun (WGS) entry which is preliminary data.</text>
</comment>
<evidence type="ECO:0000313" key="2">
    <source>
        <dbReference type="EMBL" id="KAK9100424.1"/>
    </source>
</evidence>
<feature type="region of interest" description="Disordered" evidence="1">
    <location>
        <begin position="133"/>
        <end position="153"/>
    </location>
</feature>
<dbReference type="AlphaFoldDB" id="A0AAP0HXU3"/>
<evidence type="ECO:0000313" key="3">
    <source>
        <dbReference type="Proteomes" id="UP001419268"/>
    </source>
</evidence>
<name>A0AAP0HXU3_9MAGN</name>